<accession>A0A4Y2PJY9</accession>
<evidence type="ECO:0000313" key="1">
    <source>
        <dbReference type="EMBL" id="GBN51422.1"/>
    </source>
</evidence>
<gene>
    <name evidence="1" type="ORF">AVEN_153193_1</name>
</gene>
<evidence type="ECO:0000313" key="2">
    <source>
        <dbReference type="Proteomes" id="UP000499080"/>
    </source>
</evidence>
<organism evidence="1 2">
    <name type="scientific">Araneus ventricosus</name>
    <name type="common">Orbweaver spider</name>
    <name type="synonym">Epeira ventricosa</name>
    <dbReference type="NCBI Taxonomy" id="182803"/>
    <lineage>
        <taxon>Eukaryota</taxon>
        <taxon>Metazoa</taxon>
        <taxon>Ecdysozoa</taxon>
        <taxon>Arthropoda</taxon>
        <taxon>Chelicerata</taxon>
        <taxon>Arachnida</taxon>
        <taxon>Araneae</taxon>
        <taxon>Araneomorphae</taxon>
        <taxon>Entelegynae</taxon>
        <taxon>Araneoidea</taxon>
        <taxon>Araneidae</taxon>
        <taxon>Araneus</taxon>
    </lineage>
</organism>
<name>A0A4Y2PJY9_ARAVE</name>
<dbReference type="AlphaFoldDB" id="A0A4Y2PJY9"/>
<reference evidence="1 2" key="1">
    <citation type="journal article" date="2019" name="Sci. Rep.">
        <title>Orb-weaving spider Araneus ventricosus genome elucidates the spidroin gene catalogue.</title>
        <authorList>
            <person name="Kono N."/>
            <person name="Nakamura H."/>
            <person name="Ohtoshi R."/>
            <person name="Moran D.A.P."/>
            <person name="Shinohara A."/>
            <person name="Yoshida Y."/>
            <person name="Fujiwara M."/>
            <person name="Mori M."/>
            <person name="Tomita M."/>
            <person name="Arakawa K."/>
        </authorList>
    </citation>
    <scope>NUCLEOTIDE SEQUENCE [LARGE SCALE GENOMIC DNA]</scope>
</reference>
<proteinExistence type="predicted"/>
<dbReference type="Proteomes" id="UP000499080">
    <property type="component" value="Unassembled WGS sequence"/>
</dbReference>
<sequence>MGMQRLVVAQGDLGCLDRSGEMSVNVRTSKVSDDGESRIRVWKGIGGGCSPIAPWIRHWSATHVRRPQYSSIGLLYIVGVSWNSATGRKTEAAVAVGRKTEAAVAIGRKTEAAVA</sequence>
<comment type="caution">
    <text evidence="1">The sequence shown here is derived from an EMBL/GenBank/DDBJ whole genome shotgun (WGS) entry which is preliminary data.</text>
</comment>
<protein>
    <submittedName>
        <fullName evidence="1">Uncharacterized protein</fullName>
    </submittedName>
</protein>
<dbReference type="EMBL" id="BGPR01133487">
    <property type="protein sequence ID" value="GBN51422.1"/>
    <property type="molecule type" value="Genomic_DNA"/>
</dbReference>
<keyword evidence="2" id="KW-1185">Reference proteome</keyword>